<gene>
    <name evidence="1" type="ORF">LCGC14_2174180</name>
</gene>
<dbReference type="AlphaFoldDB" id="A0A0F9DP76"/>
<organism evidence="1">
    <name type="scientific">marine sediment metagenome</name>
    <dbReference type="NCBI Taxonomy" id="412755"/>
    <lineage>
        <taxon>unclassified sequences</taxon>
        <taxon>metagenomes</taxon>
        <taxon>ecological metagenomes</taxon>
    </lineage>
</organism>
<reference evidence="1" key="1">
    <citation type="journal article" date="2015" name="Nature">
        <title>Complex archaea that bridge the gap between prokaryotes and eukaryotes.</title>
        <authorList>
            <person name="Spang A."/>
            <person name="Saw J.H."/>
            <person name="Jorgensen S.L."/>
            <person name="Zaremba-Niedzwiedzka K."/>
            <person name="Martijn J."/>
            <person name="Lind A.E."/>
            <person name="van Eijk R."/>
            <person name="Schleper C."/>
            <person name="Guy L."/>
            <person name="Ettema T.J."/>
        </authorList>
    </citation>
    <scope>NUCLEOTIDE SEQUENCE</scope>
</reference>
<sequence>MADTITYNAGQAGTAILQNPTVTVSHSTEISRYQRFTVLVRLSYTIRAFVFAANSAALATVIDLYRTILNISGGIFTANYGNDTNFLQAGPDTDVVGGPHPMYLNIQQLHGGKSASITWTIQTEKHVQDDPVSAVGAWLDFVYTISTTLDANFYGTRTISGILRLSSCHTQTKNRSADAFRYTVESNIAPVPATGMWQRVSRDFRLSEDQKILAFTIIDRQLYTLLPFGITGGDMSLTTISEKDGTGRFILRGWFEANPSYSRGFVQQHVKEIWELFFNLVIKRIQNETAGEDQWHIMDERRAYTVHWRTNRVEFEADYMVLGLWYQGIPDNIEYTVNRALDWLAYLSRKYNR</sequence>
<accession>A0A0F9DP76</accession>
<comment type="caution">
    <text evidence="1">The sequence shown here is derived from an EMBL/GenBank/DDBJ whole genome shotgun (WGS) entry which is preliminary data.</text>
</comment>
<name>A0A0F9DP76_9ZZZZ</name>
<protein>
    <submittedName>
        <fullName evidence="1">Uncharacterized protein</fullName>
    </submittedName>
</protein>
<evidence type="ECO:0000313" key="1">
    <source>
        <dbReference type="EMBL" id="KKL63529.1"/>
    </source>
</evidence>
<feature type="non-terminal residue" evidence="1">
    <location>
        <position position="353"/>
    </location>
</feature>
<dbReference type="EMBL" id="LAZR01028135">
    <property type="protein sequence ID" value="KKL63529.1"/>
    <property type="molecule type" value="Genomic_DNA"/>
</dbReference>
<proteinExistence type="predicted"/>